<dbReference type="AlphaFoldDB" id="A0AAW3TLJ4"/>
<evidence type="ECO:0000313" key="1">
    <source>
        <dbReference type="EMBL" id="MBB3873888.1"/>
    </source>
</evidence>
<dbReference type="Proteomes" id="UP000528945">
    <property type="component" value="Unassembled WGS sequence"/>
</dbReference>
<dbReference type="RefSeq" id="WP_167509747.1">
    <property type="nucleotide sequence ID" value="NZ_JACIDB010000001.1"/>
</dbReference>
<accession>A0AAW3TLJ4</accession>
<gene>
    <name evidence="1" type="ORF">GGR47_000104</name>
</gene>
<name>A0AAW3TLJ4_9SPHN</name>
<organism evidence="1 2">
    <name type="scientific">Sphingomonas aquatilis</name>
    <dbReference type="NCBI Taxonomy" id="93063"/>
    <lineage>
        <taxon>Bacteria</taxon>
        <taxon>Pseudomonadati</taxon>
        <taxon>Pseudomonadota</taxon>
        <taxon>Alphaproteobacteria</taxon>
        <taxon>Sphingomonadales</taxon>
        <taxon>Sphingomonadaceae</taxon>
        <taxon>Sphingomonas</taxon>
    </lineage>
</organism>
<comment type="caution">
    <text evidence="1">The sequence shown here is derived from an EMBL/GenBank/DDBJ whole genome shotgun (WGS) entry which is preliminary data.</text>
</comment>
<keyword evidence="2" id="KW-1185">Reference proteome</keyword>
<dbReference type="EMBL" id="JACIDB010000001">
    <property type="protein sequence ID" value="MBB3873888.1"/>
    <property type="molecule type" value="Genomic_DNA"/>
</dbReference>
<sequence>MMGTIDTGEQPGSYFQTFATIDCNSSHRRCQSTLHRAIHQCVMGQSIPPQRLSDLPRDECIRALHQRAADARAQWQASRSAQPSFWSRLFG</sequence>
<evidence type="ECO:0000313" key="2">
    <source>
        <dbReference type="Proteomes" id="UP000528945"/>
    </source>
</evidence>
<protein>
    <submittedName>
        <fullName evidence="1">Uncharacterized protein</fullName>
    </submittedName>
</protein>
<reference evidence="1 2" key="1">
    <citation type="submission" date="2020-08" db="EMBL/GenBank/DDBJ databases">
        <title>Genomic Encyclopedia of Type Strains, Phase IV (KMG-IV): sequencing the most valuable type-strain genomes for metagenomic binning, comparative biology and taxonomic classification.</title>
        <authorList>
            <person name="Goeker M."/>
        </authorList>
    </citation>
    <scope>NUCLEOTIDE SEQUENCE [LARGE SCALE GENOMIC DNA]</scope>
    <source>
        <strain evidence="1 2">DSM 15581</strain>
    </source>
</reference>
<proteinExistence type="predicted"/>